<dbReference type="InterPro" id="IPR041147">
    <property type="entry name" value="GH38_C"/>
</dbReference>
<keyword evidence="3" id="KW-1185">Reference proteome</keyword>
<protein>
    <recommendedName>
        <fullName evidence="1">Glycosyl hydrolases family 38 C-terminal domain-containing protein</fullName>
    </recommendedName>
</protein>
<dbReference type="GO" id="GO:0005975">
    <property type="term" value="P:carbohydrate metabolic process"/>
    <property type="evidence" value="ECO:0007669"/>
    <property type="project" value="InterPro"/>
</dbReference>
<dbReference type="EMBL" id="JACMSC010000003">
    <property type="protein sequence ID" value="KAG6527682.1"/>
    <property type="molecule type" value="Genomic_DNA"/>
</dbReference>
<sequence length="234" mass="26643">MMISLWQQQQLPAMVVVEENDNLDSPVMSQPSSDSPRQLVVTPQSGIAWLLSQIQGKLYIRVDPLGKGAQWRRSTGQKIYSPLLIAFSEEHGGNWSNSHATTFSMMDHSYSLPDNVALITLQELQDGNVLIRFAHMYEAGEDKNLSEMAYVDLKKMFPGKKISKIVEMNLSANQERQQMEKKKLKWQVESSPSAETVVRGGLVDFTELVIELGPMEIRTFILNFNNTYNHLFHR</sequence>
<dbReference type="PANTHER" id="PTHR11607:SF3">
    <property type="entry name" value="LYSOSOMAL ALPHA-MANNOSIDASE"/>
    <property type="match status" value="1"/>
</dbReference>
<gene>
    <name evidence="2" type="ORF">ZIOFF_009808</name>
</gene>
<evidence type="ECO:0000313" key="3">
    <source>
        <dbReference type="Proteomes" id="UP000734854"/>
    </source>
</evidence>
<dbReference type="FunFam" id="2.60.40.1360:FF:000001">
    <property type="entry name" value="Alpha-mannosidase"/>
    <property type="match status" value="1"/>
</dbReference>
<dbReference type="AlphaFoldDB" id="A0A8J5HUJ2"/>
<evidence type="ECO:0000259" key="1">
    <source>
        <dbReference type="Pfam" id="PF17677"/>
    </source>
</evidence>
<comment type="caution">
    <text evidence="2">The sequence shown here is derived from an EMBL/GenBank/DDBJ whole genome shotgun (WGS) entry which is preliminary data.</text>
</comment>
<dbReference type="PANTHER" id="PTHR11607">
    <property type="entry name" value="ALPHA-MANNOSIDASE"/>
    <property type="match status" value="1"/>
</dbReference>
<dbReference type="SUPFAM" id="SSF74650">
    <property type="entry name" value="Galactose mutarotase-like"/>
    <property type="match status" value="1"/>
</dbReference>
<dbReference type="InterPro" id="IPR050843">
    <property type="entry name" value="Glycosyl_Hydrlase_38"/>
</dbReference>
<evidence type="ECO:0000313" key="2">
    <source>
        <dbReference type="EMBL" id="KAG6527682.1"/>
    </source>
</evidence>
<proteinExistence type="predicted"/>
<dbReference type="GO" id="GO:0030246">
    <property type="term" value="F:carbohydrate binding"/>
    <property type="evidence" value="ECO:0007669"/>
    <property type="project" value="InterPro"/>
</dbReference>
<accession>A0A8J5HUJ2</accession>
<dbReference type="Gene3D" id="2.60.40.1360">
    <property type="match status" value="1"/>
</dbReference>
<dbReference type="Proteomes" id="UP000734854">
    <property type="component" value="Unassembled WGS sequence"/>
</dbReference>
<dbReference type="Pfam" id="PF17677">
    <property type="entry name" value="Glyco_hydro38C2"/>
    <property type="match status" value="1"/>
</dbReference>
<organism evidence="2 3">
    <name type="scientific">Zingiber officinale</name>
    <name type="common">Ginger</name>
    <name type="synonym">Amomum zingiber</name>
    <dbReference type="NCBI Taxonomy" id="94328"/>
    <lineage>
        <taxon>Eukaryota</taxon>
        <taxon>Viridiplantae</taxon>
        <taxon>Streptophyta</taxon>
        <taxon>Embryophyta</taxon>
        <taxon>Tracheophyta</taxon>
        <taxon>Spermatophyta</taxon>
        <taxon>Magnoliopsida</taxon>
        <taxon>Liliopsida</taxon>
        <taxon>Zingiberales</taxon>
        <taxon>Zingiberaceae</taxon>
        <taxon>Zingiber</taxon>
    </lineage>
</organism>
<dbReference type="GO" id="GO:0004559">
    <property type="term" value="F:alpha-mannosidase activity"/>
    <property type="evidence" value="ECO:0007669"/>
    <property type="project" value="TreeGrafter"/>
</dbReference>
<dbReference type="InterPro" id="IPR011013">
    <property type="entry name" value="Gal_mutarotase_sf_dom"/>
</dbReference>
<name>A0A8J5HUJ2_ZINOF</name>
<reference evidence="2 3" key="1">
    <citation type="submission" date="2020-08" db="EMBL/GenBank/DDBJ databases">
        <title>Plant Genome Project.</title>
        <authorList>
            <person name="Zhang R.-G."/>
        </authorList>
    </citation>
    <scope>NUCLEOTIDE SEQUENCE [LARGE SCALE GENOMIC DNA]</scope>
    <source>
        <tissue evidence="2">Rhizome</tissue>
    </source>
</reference>
<feature type="domain" description="Glycosyl hydrolases family 38 C-terminal" evidence="1">
    <location>
        <begin position="115"/>
        <end position="220"/>
    </location>
</feature>